<dbReference type="GeneID" id="11471288"/>
<dbReference type="CDD" id="cd05157">
    <property type="entry name" value="ETNK_euk"/>
    <property type="match status" value="1"/>
</dbReference>
<dbReference type="Gene3D" id="3.30.200.20">
    <property type="entry name" value="Phosphorylase Kinase, domain 1"/>
    <property type="match status" value="1"/>
</dbReference>
<keyword evidence="5" id="KW-1185">Reference proteome</keyword>
<dbReference type="FunCoup" id="G8JTG9">
    <property type="interactions" value="357"/>
</dbReference>
<dbReference type="STRING" id="931890.G8JTG9"/>
<evidence type="ECO:0000313" key="5">
    <source>
        <dbReference type="Proteomes" id="UP000006790"/>
    </source>
</evidence>
<evidence type="ECO:0000256" key="2">
    <source>
        <dbReference type="SAM" id="MobiDB-lite"/>
    </source>
</evidence>
<feature type="domain" description="Choline kinase N-terminal" evidence="3">
    <location>
        <begin position="78"/>
        <end position="114"/>
    </location>
</feature>
<dbReference type="Proteomes" id="UP000006790">
    <property type="component" value="Chromosome 4"/>
</dbReference>
<sequence>MVKADPRSSKSESQLAGKGSWSRSNSRTRKPLLPRTKSSQRLIRTISVEQKSEDASNALADELSSSLLQLSLGSDSHEFIEVPFVKATLDITLPMDYLKVDVLHMIQSLKIPKWCKASGKPLVTNPNELTLTMITGTMTNAIYKVERNKHTRLPSLLLRVYGPNVESIIDRAYELETLARLSFQNIGPSLFGCFNNGRFEQFLENSKTLTKDDIRDWKTAQRIARRMKEFHGGVPLLEWEKKHCIAWSRIDKWVSKMDSSEWIQNIDHLKGALLTSDWTHFKNIINKYRLWLDATGESSKPLVFCHNDTQYGNLLFTSPVITPTTSTPLAASSSATSLSDSLFLTESNISLEDIINPSVEDQKQDSKLVVIDFEYAGPNPAAYDLANFLSEWMSDYHCTDCYKTFEDKFPKREEILNFVYSYTSHLRNKQPPVEEEVRNLYNSIIRWRPCVSLHWSLWGLIQSGKLDSKPQTSTVVEEEGPGGEKYIITLEDKEPYDSDDLTYDEDVNPNNLKEATGADIHSFDYISYAKEKISVFYGDLVQLGVIEEADLPESTPLKKLDVKFL</sequence>
<dbReference type="OrthoDB" id="10267235at2759"/>
<dbReference type="Pfam" id="PF04428">
    <property type="entry name" value="Choline_kin_N"/>
    <property type="match status" value="1"/>
</dbReference>
<dbReference type="GO" id="GO:0006646">
    <property type="term" value="P:phosphatidylethanolamine biosynthetic process"/>
    <property type="evidence" value="ECO:0007669"/>
    <property type="project" value="TreeGrafter"/>
</dbReference>
<dbReference type="SUPFAM" id="SSF56112">
    <property type="entry name" value="Protein kinase-like (PK-like)"/>
    <property type="match status" value="1"/>
</dbReference>
<feature type="region of interest" description="Disordered" evidence="2">
    <location>
        <begin position="1"/>
        <end position="39"/>
    </location>
</feature>
<dbReference type="KEGG" id="erc:Ecym_4258"/>
<gene>
    <name evidence="4" type="ordered locus">Ecym_4258</name>
</gene>
<dbReference type="PANTHER" id="PTHR22603">
    <property type="entry name" value="CHOLINE/ETHANOALAMINE KINASE"/>
    <property type="match status" value="1"/>
</dbReference>
<dbReference type="Pfam" id="PF01633">
    <property type="entry name" value="Choline_kinase"/>
    <property type="match status" value="1"/>
</dbReference>
<dbReference type="GO" id="GO:0004103">
    <property type="term" value="F:choline kinase activity"/>
    <property type="evidence" value="ECO:0007669"/>
    <property type="project" value="TreeGrafter"/>
</dbReference>
<proteinExistence type="inferred from homology"/>
<dbReference type="Gene3D" id="3.90.1200.10">
    <property type="match status" value="1"/>
</dbReference>
<accession>G8JTG9</accession>
<dbReference type="PANTHER" id="PTHR22603:SF93">
    <property type="entry name" value="RE24176P"/>
    <property type="match status" value="1"/>
</dbReference>
<protein>
    <recommendedName>
        <fullName evidence="3">Choline kinase N-terminal domain-containing protein</fullName>
    </recommendedName>
</protein>
<dbReference type="GO" id="GO:0005737">
    <property type="term" value="C:cytoplasm"/>
    <property type="evidence" value="ECO:0007669"/>
    <property type="project" value="TreeGrafter"/>
</dbReference>
<dbReference type="InterPro" id="IPR007521">
    <property type="entry name" value="Choline_kin_N"/>
</dbReference>
<dbReference type="AlphaFoldDB" id="G8JTG9"/>
<evidence type="ECO:0000259" key="3">
    <source>
        <dbReference type="Pfam" id="PF04428"/>
    </source>
</evidence>
<dbReference type="eggNOG" id="KOG2686">
    <property type="taxonomic scope" value="Eukaryota"/>
</dbReference>
<dbReference type="InterPro" id="IPR011009">
    <property type="entry name" value="Kinase-like_dom_sf"/>
</dbReference>
<evidence type="ECO:0000313" key="4">
    <source>
        <dbReference type="EMBL" id="AET39322.1"/>
    </source>
</evidence>
<dbReference type="OMA" id="CEQVINW"/>
<organism evidence="4 5">
    <name type="scientific">Eremothecium cymbalariae (strain CBS 270.75 / DBVPG 7215 / KCTC 17166 / NRRL Y-17582)</name>
    <name type="common">Yeast</name>
    <dbReference type="NCBI Taxonomy" id="931890"/>
    <lineage>
        <taxon>Eukaryota</taxon>
        <taxon>Fungi</taxon>
        <taxon>Dikarya</taxon>
        <taxon>Ascomycota</taxon>
        <taxon>Saccharomycotina</taxon>
        <taxon>Saccharomycetes</taxon>
        <taxon>Saccharomycetales</taxon>
        <taxon>Saccharomycetaceae</taxon>
        <taxon>Eremothecium</taxon>
    </lineage>
</organism>
<dbReference type="HOGENOM" id="CLU_012712_4_2_1"/>
<reference evidence="5" key="1">
    <citation type="journal article" date="2012" name="G3 (Bethesda)">
        <title>Pichia sorbitophila, an interspecies yeast hybrid reveals early steps of genome resolution following polyploidization.</title>
        <authorList>
            <person name="Leh Louis V."/>
            <person name="Despons L."/>
            <person name="Friedrich A."/>
            <person name="Martin T."/>
            <person name="Durrens P."/>
            <person name="Casaregola S."/>
            <person name="Neuveglise C."/>
            <person name="Fairhead C."/>
            <person name="Marck C."/>
            <person name="Cruz J.A."/>
            <person name="Straub M.L."/>
            <person name="Kugler V."/>
            <person name="Sacerdot C."/>
            <person name="Uzunov Z."/>
            <person name="Thierry A."/>
            <person name="Weiss S."/>
            <person name="Bleykasten C."/>
            <person name="De Montigny J."/>
            <person name="Jacques N."/>
            <person name="Jung P."/>
            <person name="Lemaire M."/>
            <person name="Mallet S."/>
            <person name="Morel G."/>
            <person name="Richard G.F."/>
            <person name="Sarkar A."/>
            <person name="Savel G."/>
            <person name="Schacherer J."/>
            <person name="Seret M.L."/>
            <person name="Talla E."/>
            <person name="Samson G."/>
            <person name="Jubin C."/>
            <person name="Poulain J."/>
            <person name="Vacherie B."/>
            <person name="Barbe V."/>
            <person name="Pelletier E."/>
            <person name="Sherman D.J."/>
            <person name="Westhof E."/>
            <person name="Weissenbach J."/>
            <person name="Baret P.V."/>
            <person name="Wincker P."/>
            <person name="Gaillardin C."/>
            <person name="Dujon B."/>
            <person name="Souciet J.L."/>
        </authorList>
    </citation>
    <scope>NUCLEOTIDE SEQUENCE [LARGE SCALE GENOMIC DNA]</scope>
    <source>
        <strain evidence="5">CBS 270.75 / DBVPG 7215 / KCTC 17166 / NRRL Y-17582</strain>
    </source>
</reference>
<comment type="similarity">
    <text evidence="1">Belongs to the choline/ethanolamine kinase family.</text>
</comment>
<name>G8JTG9_ERECY</name>
<dbReference type="GO" id="GO:0004305">
    <property type="term" value="F:ethanolamine kinase activity"/>
    <property type="evidence" value="ECO:0007669"/>
    <property type="project" value="TreeGrafter"/>
</dbReference>
<dbReference type="InParanoid" id="G8JTG9"/>
<evidence type="ECO:0000256" key="1">
    <source>
        <dbReference type="ARBA" id="ARBA00038211"/>
    </source>
</evidence>
<feature type="compositionally biased region" description="Basic and acidic residues" evidence="2">
    <location>
        <begin position="1"/>
        <end position="10"/>
    </location>
</feature>
<dbReference type="RefSeq" id="XP_003646139.1">
    <property type="nucleotide sequence ID" value="XM_003646091.1"/>
</dbReference>
<dbReference type="EMBL" id="CP002500">
    <property type="protein sequence ID" value="AET39322.1"/>
    <property type="molecule type" value="Genomic_DNA"/>
</dbReference>